<evidence type="ECO:0000259" key="7">
    <source>
        <dbReference type="Pfam" id="PF08531"/>
    </source>
</evidence>
<dbReference type="Pfam" id="PF17389">
    <property type="entry name" value="Bac_rhamnosid6H"/>
    <property type="match status" value="1"/>
</dbReference>
<proteinExistence type="predicted"/>
<dbReference type="Proteomes" id="UP000569914">
    <property type="component" value="Unassembled WGS sequence"/>
</dbReference>
<keyword evidence="11" id="KW-1185">Reference proteome</keyword>
<dbReference type="EMBL" id="JACCBU010000001">
    <property type="protein sequence ID" value="NYE74983.1"/>
    <property type="molecule type" value="Genomic_DNA"/>
</dbReference>
<feature type="signal peptide" evidence="5">
    <location>
        <begin position="1"/>
        <end position="28"/>
    </location>
</feature>
<dbReference type="Gene3D" id="1.50.10.10">
    <property type="match status" value="1"/>
</dbReference>
<dbReference type="InterPro" id="IPR013783">
    <property type="entry name" value="Ig-like_fold"/>
</dbReference>
<protein>
    <recommendedName>
        <fullName evidence="2">alpha-L-rhamnosidase</fullName>
        <ecNumber evidence="2">3.2.1.40</ecNumber>
    </recommendedName>
</protein>
<feature type="region of interest" description="Disordered" evidence="4">
    <location>
        <begin position="479"/>
        <end position="500"/>
    </location>
</feature>
<dbReference type="InterPro" id="IPR035396">
    <property type="entry name" value="Bac_rhamnosid6H"/>
</dbReference>
<feature type="compositionally biased region" description="Basic and acidic residues" evidence="4">
    <location>
        <begin position="488"/>
        <end position="500"/>
    </location>
</feature>
<evidence type="ECO:0000313" key="10">
    <source>
        <dbReference type="EMBL" id="NYE74983.1"/>
    </source>
</evidence>
<dbReference type="Gene3D" id="2.60.420.10">
    <property type="entry name" value="Maltose phosphorylase, domain 3"/>
    <property type="match status" value="1"/>
</dbReference>
<evidence type="ECO:0000256" key="3">
    <source>
        <dbReference type="ARBA" id="ARBA00022801"/>
    </source>
</evidence>
<name>A0A7Y9LFM1_9ACTN</name>
<dbReference type="GO" id="GO:0030596">
    <property type="term" value="F:alpha-L-rhamnosidase activity"/>
    <property type="evidence" value="ECO:0007669"/>
    <property type="project" value="UniProtKB-EC"/>
</dbReference>
<dbReference type="PROSITE" id="PS51318">
    <property type="entry name" value="TAT"/>
    <property type="match status" value="1"/>
</dbReference>
<dbReference type="InterPro" id="IPR016007">
    <property type="entry name" value="Alpha_rhamnosid"/>
</dbReference>
<dbReference type="InterPro" id="IPR008902">
    <property type="entry name" value="Rhamnosid_concanavalin"/>
</dbReference>
<comment type="caution">
    <text evidence="10">The sequence shown here is derived from an EMBL/GenBank/DDBJ whole genome shotgun (WGS) entry which is preliminary data.</text>
</comment>
<dbReference type="InterPro" id="IPR013737">
    <property type="entry name" value="Bac_rhamnosid_N"/>
</dbReference>
<feature type="domain" description="Alpha-L-rhamnosidase concanavalin-like" evidence="6">
    <location>
        <begin position="502"/>
        <end position="594"/>
    </location>
</feature>
<dbReference type="SUPFAM" id="SSF49265">
    <property type="entry name" value="Fibronectin type III"/>
    <property type="match status" value="1"/>
</dbReference>
<feature type="domain" description="Alpha-L-rhamnosidase C-terminal" evidence="9">
    <location>
        <begin position="949"/>
        <end position="1020"/>
    </location>
</feature>
<dbReference type="PANTHER" id="PTHR33307">
    <property type="entry name" value="ALPHA-RHAMNOSIDASE (EUROFUNG)"/>
    <property type="match status" value="1"/>
</dbReference>
<dbReference type="Pfam" id="PF08531">
    <property type="entry name" value="Bac_rhamnosid_N"/>
    <property type="match status" value="1"/>
</dbReference>
<evidence type="ECO:0000259" key="6">
    <source>
        <dbReference type="Pfam" id="PF05592"/>
    </source>
</evidence>
<feature type="chain" id="PRO_5038645487" description="alpha-L-rhamnosidase" evidence="5">
    <location>
        <begin position="29"/>
        <end position="1030"/>
    </location>
</feature>
<feature type="domain" description="Bacterial alpha-L-rhamnosidase N-terminal" evidence="7">
    <location>
        <begin position="318"/>
        <end position="489"/>
    </location>
</feature>
<dbReference type="InterPro" id="IPR035398">
    <property type="entry name" value="Bac_rhamnosid_C"/>
</dbReference>
<dbReference type="Gene3D" id="2.60.40.10">
    <property type="entry name" value="Immunoglobulins"/>
    <property type="match status" value="1"/>
</dbReference>
<dbReference type="PANTHER" id="PTHR33307:SF6">
    <property type="entry name" value="ALPHA-RHAMNOSIDASE (EUROFUNG)-RELATED"/>
    <property type="match status" value="1"/>
</dbReference>
<evidence type="ECO:0000256" key="1">
    <source>
        <dbReference type="ARBA" id="ARBA00001445"/>
    </source>
</evidence>
<keyword evidence="10" id="KW-0326">Glycosidase</keyword>
<reference evidence="10 11" key="1">
    <citation type="submission" date="2020-07" db="EMBL/GenBank/DDBJ databases">
        <title>Sequencing the genomes of 1000 actinobacteria strains.</title>
        <authorList>
            <person name="Klenk H.-P."/>
        </authorList>
    </citation>
    <scope>NUCLEOTIDE SEQUENCE [LARGE SCALE GENOMIC DNA]</scope>
    <source>
        <strain evidence="10 11">DSM 22083</strain>
    </source>
</reference>
<dbReference type="InterPro" id="IPR008928">
    <property type="entry name" value="6-hairpin_glycosidase_sf"/>
</dbReference>
<gene>
    <name evidence="10" type="ORF">BKA15_006312</name>
</gene>
<organism evidence="10 11">
    <name type="scientific">Microlunatus parietis</name>
    <dbReference type="NCBI Taxonomy" id="682979"/>
    <lineage>
        <taxon>Bacteria</taxon>
        <taxon>Bacillati</taxon>
        <taxon>Actinomycetota</taxon>
        <taxon>Actinomycetes</taxon>
        <taxon>Propionibacteriales</taxon>
        <taxon>Propionibacteriaceae</taxon>
        <taxon>Microlunatus</taxon>
    </lineage>
</organism>
<dbReference type="AlphaFoldDB" id="A0A7Y9LFM1"/>
<dbReference type="InterPro" id="IPR012341">
    <property type="entry name" value="6hp_glycosidase-like_sf"/>
</dbReference>
<evidence type="ECO:0000259" key="9">
    <source>
        <dbReference type="Pfam" id="PF17390"/>
    </source>
</evidence>
<dbReference type="Pfam" id="PF05592">
    <property type="entry name" value="Bac_rhamnosid"/>
    <property type="match status" value="1"/>
</dbReference>
<sequence>MRNVKRRSFLTGATAVAATTAVAGSAAAEDRLAGRGLLPYRLSTDHLIDPLGIDDPEPRFGWRLAGSGTERRQTAYRIRVRTGDDHDPVWDSGRVESNDQHGIGYGGTELEPRTRYIWSVRVWDEAGVAGPWSRSAWFETGLPAGEPWPAQWIGSGIELPKPTRTLQPAQYVAEPITGHTLGQTFTTAGPIVGVAILVRAAGDEPATVTLRLLADGPDGDQLATAEVTGLAGEMAARLDLDQQRPAGTYYLEATTDSPCLSWASADGNPEAEQKSPYADGAAYTDGKEQPLRDRWLYGLPPDPPADPLLRTTFELPERPARARLHLIGLGHGRAMINGHRVDDFALSPPATDYDRRLLATTHDVTTLLRAGGNGLGVALGRGFFGSRAPDSDGSNLYPWTGEPRLLALLEAELPDGTMIKIASGPDWRLTEGPVTYDGVYTGETFDGRREAALAGWSESEFDDSDWSAAVIMESPGGRIEAYPNQPIRTDRPLRPTKVTEPEPGTLLYDFGEVTAGWVRLRGRLPRGTKIIVQYSEKLGDSGRIELGAPAGVRNPSVTGRHQRDEYVAAGGPVDWQPWFTYQGFRYVEVTGGDRSLRVEAVPVHSDLDRTMRLRVAEPVLQWIVDATLRTNLNALHGQPDVAPMYTKLAWLAQPRLASATLLNGFDSAAWLAKWLDDLRLSQAESGALGIVAPLGPFPPDFPISPSYTGSYAQLVRQHWEHYGDRSLVLHHLPAVLRYVTWLLAGVEAQGGLAMDVFADWYPPHNDHHPAPPEGGQLVGTAYVIESVRDLATLTDLAGETAEAAEWRAKAEALTDRFNEAFLDRAAGLYRTSETKKYRQASNAIPLALDLVPAEYVDRVAARLARDVEDHDRHLNTGSVGTWALPYALSDHGNADLALAVLGQHSYPGYGFWRSLGGTTLWENWETDSRGHQDPMLSGPVQWLLERVVGLELLRPGWSRFRVAPRAYGDLPSASVELDTVRGRIEVGWERRKGRLRLTVQVPVNAVAEVTLPGEPPRELGSGRHRLTTGT</sequence>
<dbReference type="InterPro" id="IPR006311">
    <property type="entry name" value="TAT_signal"/>
</dbReference>
<evidence type="ECO:0000256" key="4">
    <source>
        <dbReference type="SAM" id="MobiDB-lite"/>
    </source>
</evidence>
<evidence type="ECO:0000256" key="2">
    <source>
        <dbReference type="ARBA" id="ARBA00012652"/>
    </source>
</evidence>
<evidence type="ECO:0000313" key="11">
    <source>
        <dbReference type="Proteomes" id="UP000569914"/>
    </source>
</evidence>
<dbReference type="Pfam" id="PF17390">
    <property type="entry name" value="Bac_rhamnosid_C"/>
    <property type="match status" value="1"/>
</dbReference>
<feature type="region of interest" description="Disordered" evidence="4">
    <location>
        <begin position="264"/>
        <end position="284"/>
    </location>
</feature>
<dbReference type="GO" id="GO:0005975">
    <property type="term" value="P:carbohydrate metabolic process"/>
    <property type="evidence" value="ECO:0007669"/>
    <property type="project" value="InterPro"/>
</dbReference>
<dbReference type="SUPFAM" id="SSF48208">
    <property type="entry name" value="Six-hairpin glycosidases"/>
    <property type="match status" value="1"/>
</dbReference>
<evidence type="ECO:0000259" key="8">
    <source>
        <dbReference type="Pfam" id="PF17389"/>
    </source>
</evidence>
<dbReference type="PIRSF" id="PIRSF010631">
    <property type="entry name" value="A-rhamnsds"/>
    <property type="match status" value="1"/>
</dbReference>
<dbReference type="InterPro" id="IPR036116">
    <property type="entry name" value="FN3_sf"/>
</dbReference>
<dbReference type="RefSeq" id="WP_312879565.1">
    <property type="nucleotide sequence ID" value="NZ_JACCBU010000001.1"/>
</dbReference>
<dbReference type="Pfam" id="PF25788">
    <property type="entry name" value="Ig_Rha78A_N"/>
    <property type="match status" value="1"/>
</dbReference>
<keyword evidence="5" id="KW-0732">Signal</keyword>
<feature type="domain" description="Alpha-L-rhamnosidase six-hairpin glycosidase" evidence="8">
    <location>
        <begin position="610"/>
        <end position="946"/>
    </location>
</feature>
<keyword evidence="3 10" id="KW-0378">Hydrolase</keyword>
<comment type="catalytic activity">
    <reaction evidence="1">
        <text>Hydrolysis of terminal non-reducing alpha-L-rhamnose residues in alpha-L-rhamnosides.</text>
        <dbReference type="EC" id="3.2.1.40"/>
    </reaction>
</comment>
<evidence type="ECO:0000256" key="5">
    <source>
        <dbReference type="SAM" id="SignalP"/>
    </source>
</evidence>
<dbReference type="Gene3D" id="2.60.120.260">
    <property type="entry name" value="Galactose-binding domain-like"/>
    <property type="match status" value="2"/>
</dbReference>
<dbReference type="EC" id="3.2.1.40" evidence="2"/>
<accession>A0A7Y9LFM1</accession>